<evidence type="ECO:0000313" key="2">
    <source>
        <dbReference type="Proteomes" id="UP000018511"/>
    </source>
</evidence>
<name>V7DA06_9PSED</name>
<comment type="caution">
    <text evidence="1">The sequence shown here is derived from an EMBL/GenBank/DDBJ whole genome shotgun (WGS) entry which is preliminary data.</text>
</comment>
<reference evidence="1 2" key="1">
    <citation type="submission" date="2013-10" db="EMBL/GenBank/DDBJ databases">
        <title>Whole Genome Shotgun Sequence of Pseudomonas taiwanensis SJ9.</title>
        <authorList>
            <person name="Hong S.-J."/>
            <person name="Shin J.-H."/>
        </authorList>
    </citation>
    <scope>NUCLEOTIDE SEQUENCE [LARGE SCALE GENOMIC DNA]</scope>
    <source>
        <strain evidence="1 2">SJ9</strain>
    </source>
</reference>
<dbReference type="Proteomes" id="UP000018511">
    <property type="component" value="Unassembled WGS sequence"/>
</dbReference>
<dbReference type="RefSeq" id="WP_023661699.1">
    <property type="nucleotide sequence ID" value="NZ_AXUP01000166.1"/>
</dbReference>
<evidence type="ECO:0000313" key="1">
    <source>
        <dbReference type="EMBL" id="ESW39157.1"/>
    </source>
</evidence>
<dbReference type="AlphaFoldDB" id="V7DA06"/>
<gene>
    <name evidence="1" type="ORF">O164_13435</name>
</gene>
<proteinExistence type="predicted"/>
<dbReference type="EMBL" id="AXUP01000166">
    <property type="protein sequence ID" value="ESW39157.1"/>
    <property type="molecule type" value="Genomic_DNA"/>
</dbReference>
<accession>V7DA06</accession>
<organism evidence="1 2">
    <name type="scientific">Pseudomonas taiwanensis SJ9</name>
    <dbReference type="NCBI Taxonomy" id="1388762"/>
    <lineage>
        <taxon>Bacteria</taxon>
        <taxon>Pseudomonadati</taxon>
        <taxon>Pseudomonadota</taxon>
        <taxon>Gammaproteobacteria</taxon>
        <taxon>Pseudomonadales</taxon>
        <taxon>Pseudomonadaceae</taxon>
        <taxon>Pseudomonas</taxon>
    </lineage>
</organism>
<sequence length="205" mass="23053">MVYNPALNAIITRDFSEFIRPGSDFAATGPEFTEPWDHLILAFLSYCRHEIEHKRMVPFTIRQMRQKLGQLRISISESDWNARACIDLLSNMTTVGQAPVAQREALYRKHLAPFEAVYDCSVGVGSGWYALLMGLGAICEEDGSSFRDVKEKYGDLSLFPNANSVRCEYACDFAEYLSGFICDVCGKPGRSREGGWVVTRCDDHT</sequence>
<protein>
    <submittedName>
        <fullName evidence="1">Uncharacterized protein</fullName>
    </submittedName>
</protein>